<organism evidence="6 7">
    <name type="scientific">Rhodococcus olei</name>
    <dbReference type="NCBI Taxonomy" id="2161675"/>
    <lineage>
        <taxon>Bacteria</taxon>
        <taxon>Bacillati</taxon>
        <taxon>Actinomycetota</taxon>
        <taxon>Actinomycetes</taxon>
        <taxon>Mycobacteriales</taxon>
        <taxon>Nocardiaceae</taxon>
        <taxon>Rhodococcus</taxon>
    </lineage>
</organism>
<dbReference type="EMBL" id="BAABFB010000075">
    <property type="protein sequence ID" value="GAA4489533.1"/>
    <property type="molecule type" value="Genomic_DNA"/>
</dbReference>
<evidence type="ECO:0000259" key="4">
    <source>
        <dbReference type="Pfam" id="PF03816"/>
    </source>
</evidence>
<comment type="caution">
    <text evidence="6">The sequence shown here is derived from an EMBL/GenBank/DDBJ whole genome shotgun (WGS) entry which is preliminary data.</text>
</comment>
<dbReference type="PANTHER" id="PTHR33392">
    <property type="entry name" value="POLYISOPRENYL-TEICHOIC ACID--PEPTIDOGLYCAN TEICHOIC ACID TRANSFERASE TAGU"/>
    <property type="match status" value="1"/>
</dbReference>
<evidence type="ECO:0000259" key="5">
    <source>
        <dbReference type="Pfam" id="PF13399"/>
    </source>
</evidence>
<sequence length="641" mass="66666">MGDDHDPGTQPEGRAPWERPISHVNRPTPRPRSEPPARTGPAPTTPAPADSGRIRGGRSDEPSDRLSVAELVQRVGRDDATAPPAPEPEPEPEPTRSRTAGWMYRAAPTAVTPDGPTQVGTSPTTRLVESKQRKRRRLRVIGRTGTALLAVMVLAMTGVVWGYLRATDSGFSQVAALDLDSTDVVDPGGQYGDETYLIVGTDTRAGANGGVGAGTVADAEGSRSDTVILVNIPADRSRVVAVSFPRDLDIVRPSCQNWDNDAGKYTSEINPGADNDKLNSAYAFGGPKCLVKVIQKLSGLKIGHFIGMDFSGFESMVNQVGGVEVCATAPLIDDELGTVLARPGKQTIDGGTALNYVRARKVEAEGNGDYGRIKRQQMFLSSLLRSALSNKVLFDPGKLNGFINAFTRDTFVQNVDTKSLVTLGRSLQKVDAGAVTFLTVPTAGTNELGNEIPRLDDIHGIFQAIIDDEPLPGESRKQDAAAATSATAPPATAATPPPAPETTAVAPSSVSVQVSNASGVTGVAAKAAESLGAHGFSIYGVGNYSGTSSATLVRFGPGQQAQAATVAAALPGAQLLETNDLDGIVDVVLGSDFTGTVVAPKPVGSVLHPKIAPKSTVVSGTTVPELPADLAFTNAADDTCA</sequence>
<feature type="region of interest" description="Disordered" evidence="2">
    <location>
        <begin position="472"/>
        <end position="507"/>
    </location>
</feature>
<feature type="compositionally biased region" description="Low complexity" evidence="2">
    <location>
        <begin position="480"/>
        <end position="494"/>
    </location>
</feature>
<proteinExistence type="inferred from homology"/>
<dbReference type="Gene3D" id="3.40.630.190">
    <property type="entry name" value="LCP protein"/>
    <property type="match status" value="1"/>
</dbReference>
<dbReference type="RefSeq" id="WP_345352386.1">
    <property type="nucleotide sequence ID" value="NZ_BAABFB010000075.1"/>
</dbReference>
<keyword evidence="7" id="KW-1185">Reference proteome</keyword>
<evidence type="ECO:0000256" key="1">
    <source>
        <dbReference type="ARBA" id="ARBA00006068"/>
    </source>
</evidence>
<reference evidence="7" key="1">
    <citation type="journal article" date="2019" name="Int. J. Syst. Evol. Microbiol.">
        <title>The Global Catalogue of Microorganisms (GCM) 10K type strain sequencing project: providing services to taxonomists for standard genome sequencing and annotation.</title>
        <authorList>
            <consortium name="The Broad Institute Genomics Platform"/>
            <consortium name="The Broad Institute Genome Sequencing Center for Infectious Disease"/>
            <person name="Wu L."/>
            <person name="Ma J."/>
        </authorList>
    </citation>
    <scope>NUCLEOTIDE SEQUENCE [LARGE SCALE GENOMIC DNA]</scope>
    <source>
        <strain evidence="7">JCM 32206</strain>
    </source>
</reference>
<dbReference type="Pfam" id="PF13399">
    <property type="entry name" value="LytR_C"/>
    <property type="match status" value="1"/>
</dbReference>
<dbReference type="Pfam" id="PF03816">
    <property type="entry name" value="LytR_cpsA_psr"/>
    <property type="match status" value="1"/>
</dbReference>
<evidence type="ECO:0000313" key="7">
    <source>
        <dbReference type="Proteomes" id="UP001501183"/>
    </source>
</evidence>
<feature type="transmembrane region" description="Helical" evidence="3">
    <location>
        <begin position="140"/>
        <end position="164"/>
    </location>
</feature>
<comment type="similarity">
    <text evidence="1">Belongs to the LytR/CpsA/Psr (LCP) family.</text>
</comment>
<dbReference type="InterPro" id="IPR027381">
    <property type="entry name" value="LytR/CpsA/Psr_C"/>
</dbReference>
<dbReference type="NCBIfam" id="TIGR00350">
    <property type="entry name" value="lytR_cpsA_psr"/>
    <property type="match status" value="1"/>
</dbReference>
<evidence type="ECO:0000313" key="6">
    <source>
        <dbReference type="EMBL" id="GAA4489533.1"/>
    </source>
</evidence>
<feature type="domain" description="LytR/CpsA/Psr regulator C-terminal" evidence="5">
    <location>
        <begin position="509"/>
        <end position="593"/>
    </location>
</feature>
<dbReference type="InterPro" id="IPR050922">
    <property type="entry name" value="LytR/CpsA/Psr_CW_biosynth"/>
</dbReference>
<feature type="domain" description="Cell envelope-related transcriptional attenuator" evidence="4">
    <location>
        <begin position="223"/>
        <end position="387"/>
    </location>
</feature>
<protein>
    <submittedName>
        <fullName evidence="6">LCP family protein</fullName>
    </submittedName>
</protein>
<evidence type="ECO:0000256" key="2">
    <source>
        <dbReference type="SAM" id="MobiDB-lite"/>
    </source>
</evidence>
<accession>A0ABP8PN24</accession>
<keyword evidence="3" id="KW-0472">Membrane</keyword>
<dbReference type="InterPro" id="IPR004474">
    <property type="entry name" value="LytR_CpsA_psr"/>
</dbReference>
<dbReference type="Gene3D" id="3.30.70.2390">
    <property type="match status" value="1"/>
</dbReference>
<dbReference type="PANTHER" id="PTHR33392:SF6">
    <property type="entry name" value="POLYISOPRENYL-TEICHOIC ACID--PEPTIDOGLYCAN TEICHOIC ACID TRANSFERASE TAGU"/>
    <property type="match status" value="1"/>
</dbReference>
<gene>
    <name evidence="6" type="ORF">GCM10023094_51320</name>
</gene>
<keyword evidence="3" id="KW-0812">Transmembrane</keyword>
<feature type="region of interest" description="Disordered" evidence="2">
    <location>
        <begin position="1"/>
        <end position="98"/>
    </location>
</feature>
<keyword evidence="3" id="KW-1133">Transmembrane helix</keyword>
<name>A0ABP8PN24_9NOCA</name>
<dbReference type="Proteomes" id="UP001501183">
    <property type="component" value="Unassembled WGS sequence"/>
</dbReference>
<evidence type="ECO:0000256" key="3">
    <source>
        <dbReference type="SAM" id="Phobius"/>
    </source>
</evidence>